<dbReference type="PANTHER" id="PTHR33154:SF28">
    <property type="entry name" value="HTH-TYPE TRANSCRIPTIONAL REGULATOR YGAV-RELATED"/>
    <property type="match status" value="1"/>
</dbReference>
<proteinExistence type="predicted"/>
<keyword evidence="3" id="KW-0804">Transcription</keyword>
<dbReference type="PRINTS" id="PR00778">
    <property type="entry name" value="HTHARSR"/>
</dbReference>
<dbReference type="InterPro" id="IPR051081">
    <property type="entry name" value="HTH_MetalResp_TranReg"/>
</dbReference>
<organism evidence="5 6">
    <name type="scientific">Sphingopyxis terrae subsp. terrae NBRC 15098</name>
    <dbReference type="NCBI Taxonomy" id="1219058"/>
    <lineage>
        <taxon>Bacteria</taxon>
        <taxon>Pseudomonadati</taxon>
        <taxon>Pseudomonadota</taxon>
        <taxon>Alphaproteobacteria</taxon>
        <taxon>Sphingomonadales</taxon>
        <taxon>Sphingomonadaceae</taxon>
        <taxon>Sphingopyxis</taxon>
    </lineage>
</organism>
<dbReference type="InterPro" id="IPR001845">
    <property type="entry name" value="HTH_ArsR_DNA-bd_dom"/>
</dbReference>
<evidence type="ECO:0000256" key="3">
    <source>
        <dbReference type="ARBA" id="ARBA00023163"/>
    </source>
</evidence>
<reference evidence="5 6" key="2">
    <citation type="journal article" date="2016" name="Genome Announc.">
        <title>Complete Genome Sequence of Sphingopyxis terrae Strain 203-1 (NBRC 111660), a Polyethylene Glycol Degrader.</title>
        <authorList>
            <person name="Ohtsubo Y."/>
            <person name="Nonoyama S."/>
            <person name="Nagata Y."/>
            <person name="Numata M."/>
            <person name="Tsuchikane K."/>
            <person name="Hosoyama A."/>
            <person name="Yamazoe A."/>
            <person name="Tsuda M."/>
            <person name="Fujita N."/>
            <person name="Kawai F."/>
        </authorList>
    </citation>
    <scope>NUCLEOTIDE SEQUENCE [LARGE SCALE GENOMIC DNA]</scope>
    <source>
        <strain evidence="5 6">203-1</strain>
    </source>
</reference>
<dbReference type="PROSITE" id="PS50987">
    <property type="entry name" value="HTH_ARSR_2"/>
    <property type="match status" value="1"/>
</dbReference>
<dbReference type="AlphaFoldDB" id="A0A142W1F3"/>
<name>A0A142W1F3_9SPHN</name>
<dbReference type="Pfam" id="PF01022">
    <property type="entry name" value="HTH_5"/>
    <property type="match status" value="1"/>
</dbReference>
<dbReference type="GO" id="GO:0003677">
    <property type="term" value="F:DNA binding"/>
    <property type="evidence" value="ECO:0007669"/>
    <property type="project" value="UniProtKB-KW"/>
</dbReference>
<evidence type="ECO:0000313" key="5">
    <source>
        <dbReference type="EMBL" id="AMU95799.1"/>
    </source>
</evidence>
<dbReference type="SUPFAM" id="SSF46785">
    <property type="entry name" value="Winged helix' DNA-binding domain"/>
    <property type="match status" value="1"/>
</dbReference>
<keyword evidence="1" id="KW-0805">Transcription regulation</keyword>
<dbReference type="Proteomes" id="UP000076234">
    <property type="component" value="Chromosome"/>
</dbReference>
<dbReference type="InterPro" id="IPR011991">
    <property type="entry name" value="ArsR-like_HTH"/>
</dbReference>
<dbReference type="InterPro" id="IPR036388">
    <property type="entry name" value="WH-like_DNA-bd_sf"/>
</dbReference>
<accession>A0A142W1F3</accession>
<evidence type="ECO:0000256" key="2">
    <source>
        <dbReference type="ARBA" id="ARBA00023125"/>
    </source>
</evidence>
<protein>
    <submittedName>
        <fullName evidence="5">ArsR family transcriptional regulator</fullName>
    </submittedName>
</protein>
<keyword evidence="2" id="KW-0238">DNA-binding</keyword>
<dbReference type="PANTHER" id="PTHR33154">
    <property type="entry name" value="TRANSCRIPTIONAL REGULATOR, ARSR FAMILY"/>
    <property type="match status" value="1"/>
</dbReference>
<dbReference type="EMBL" id="CP013342">
    <property type="protein sequence ID" value="AMU95799.1"/>
    <property type="molecule type" value="Genomic_DNA"/>
</dbReference>
<dbReference type="Gene3D" id="1.10.10.10">
    <property type="entry name" value="Winged helix-like DNA-binding domain superfamily/Winged helix DNA-binding domain"/>
    <property type="match status" value="1"/>
</dbReference>
<dbReference type="KEGG" id="ster:AOA14_14390"/>
<dbReference type="SMART" id="SM00418">
    <property type="entry name" value="HTH_ARSR"/>
    <property type="match status" value="1"/>
</dbReference>
<dbReference type="GO" id="GO:0003700">
    <property type="term" value="F:DNA-binding transcription factor activity"/>
    <property type="evidence" value="ECO:0007669"/>
    <property type="project" value="InterPro"/>
</dbReference>
<evidence type="ECO:0000259" key="4">
    <source>
        <dbReference type="PROSITE" id="PS50987"/>
    </source>
</evidence>
<dbReference type="CDD" id="cd00090">
    <property type="entry name" value="HTH_ARSR"/>
    <property type="match status" value="1"/>
</dbReference>
<sequence length="105" mass="11733">MTKPTDLSILKRDAREMADYLKLLAHPERLLMLCQMDEREVSVGELTELSGLSQSAVSQHLARFRDQGIVSARGEAQTRYYSLSDAKMQRIIAALCEACHGHEAA</sequence>
<dbReference type="NCBIfam" id="NF033788">
    <property type="entry name" value="HTH_metalloreg"/>
    <property type="match status" value="1"/>
</dbReference>
<feature type="domain" description="HTH arsR-type" evidence="4">
    <location>
        <begin position="9"/>
        <end position="103"/>
    </location>
</feature>
<evidence type="ECO:0000256" key="1">
    <source>
        <dbReference type="ARBA" id="ARBA00023015"/>
    </source>
</evidence>
<dbReference type="InterPro" id="IPR036390">
    <property type="entry name" value="WH_DNA-bd_sf"/>
</dbReference>
<dbReference type="STRING" id="1219058.AOA14_14390"/>
<evidence type="ECO:0000313" key="6">
    <source>
        <dbReference type="Proteomes" id="UP000076234"/>
    </source>
</evidence>
<dbReference type="RefSeq" id="WP_062766819.1">
    <property type="nucleotide sequence ID" value="NZ_BCZQ01000012.1"/>
</dbReference>
<gene>
    <name evidence="5" type="ORF">AOA14_14390</name>
</gene>
<reference evidence="6" key="1">
    <citation type="submission" date="2015-11" db="EMBL/GenBank/DDBJ databases">
        <title>Complete genome sequence of a polyethylene glycol-degrading strain Sphingopyxis terrae strain 203-1 (NBRC 15098).</title>
        <authorList>
            <person name="Yoshiyuki O."/>
            <person name="Shouta N."/>
            <person name="Nagata Y."/>
            <person name="Numata M."/>
            <person name="Tsuchikane K."/>
            <person name="Hosoyama A."/>
            <person name="Yamazoe A."/>
            <person name="Tsuda M."/>
            <person name="Fujita N."/>
            <person name="Kawai F."/>
        </authorList>
    </citation>
    <scope>NUCLEOTIDE SEQUENCE [LARGE SCALE GENOMIC DNA]</scope>
    <source>
        <strain evidence="6">203-1</strain>
    </source>
</reference>